<dbReference type="Pfam" id="PF01370">
    <property type="entry name" value="Epimerase"/>
    <property type="match status" value="1"/>
</dbReference>
<evidence type="ECO:0000256" key="3">
    <source>
        <dbReference type="ARBA" id="ARBA00005959"/>
    </source>
</evidence>
<dbReference type="PANTHER" id="PTHR43238:SF1">
    <property type="entry name" value="GDP-L-FUCOSE SYNTHASE"/>
    <property type="match status" value="1"/>
</dbReference>
<accession>A0A7R8CAR0</accession>
<evidence type="ECO:0000259" key="9">
    <source>
        <dbReference type="Pfam" id="PF01370"/>
    </source>
</evidence>
<keyword evidence="11" id="KW-1185">Reference proteome</keyword>
<evidence type="ECO:0000256" key="2">
    <source>
        <dbReference type="ARBA" id="ARBA00004883"/>
    </source>
</evidence>
<evidence type="ECO:0000256" key="4">
    <source>
        <dbReference type="ARBA" id="ARBA00012371"/>
    </source>
</evidence>
<dbReference type="InterPro" id="IPR001509">
    <property type="entry name" value="Epimerase_deHydtase"/>
</dbReference>
<comment type="function">
    <text evidence="1">Catalyzes the two-step NADP-dependent conversion of GDP-4-dehydro-6-deoxy-D-mannose to GDP-fucose, involving an epimerase and a reductase reaction.</text>
</comment>
<dbReference type="SUPFAM" id="SSF51735">
    <property type="entry name" value="NAD(P)-binding Rossmann-fold domains"/>
    <property type="match status" value="1"/>
</dbReference>
<evidence type="ECO:0000256" key="5">
    <source>
        <dbReference type="ARBA" id="ARBA00022857"/>
    </source>
</evidence>
<keyword evidence="7" id="KW-0413">Isomerase</keyword>
<dbReference type="InterPro" id="IPR028614">
    <property type="entry name" value="GDP_fucose/colitose_synth"/>
</dbReference>
<reference evidence="10" key="1">
    <citation type="submission" date="2021-02" db="EMBL/GenBank/DDBJ databases">
        <authorList>
            <person name="Bekaert M."/>
        </authorList>
    </citation>
    <scope>NUCLEOTIDE SEQUENCE</scope>
    <source>
        <strain evidence="10">IoA-00</strain>
    </source>
</reference>
<feature type="domain" description="NAD-dependent epimerase/dehydratase" evidence="9">
    <location>
        <begin position="66"/>
        <end position="286"/>
    </location>
</feature>
<evidence type="ECO:0000256" key="8">
    <source>
        <dbReference type="ARBA" id="ARBA00032995"/>
    </source>
</evidence>
<evidence type="ECO:0000313" key="11">
    <source>
        <dbReference type="Proteomes" id="UP000675881"/>
    </source>
</evidence>
<dbReference type="PANTHER" id="PTHR43238">
    <property type="entry name" value="GDP-L-FUCOSE SYNTHASE"/>
    <property type="match status" value="1"/>
</dbReference>
<dbReference type="GO" id="GO:0016853">
    <property type="term" value="F:isomerase activity"/>
    <property type="evidence" value="ECO:0007669"/>
    <property type="project" value="UniProtKB-KW"/>
</dbReference>
<dbReference type="Gene3D" id="3.90.25.10">
    <property type="entry name" value="UDP-galactose 4-epimerase, domain 1"/>
    <property type="match status" value="1"/>
</dbReference>
<organism evidence="10 11">
    <name type="scientific">Lepeophtheirus salmonis</name>
    <name type="common">Salmon louse</name>
    <name type="synonym">Caligus salmonis</name>
    <dbReference type="NCBI Taxonomy" id="72036"/>
    <lineage>
        <taxon>Eukaryota</taxon>
        <taxon>Metazoa</taxon>
        <taxon>Ecdysozoa</taxon>
        <taxon>Arthropoda</taxon>
        <taxon>Crustacea</taxon>
        <taxon>Multicrustacea</taxon>
        <taxon>Hexanauplia</taxon>
        <taxon>Copepoda</taxon>
        <taxon>Siphonostomatoida</taxon>
        <taxon>Caligidae</taxon>
        <taxon>Lepeophtheirus</taxon>
    </lineage>
</organism>
<gene>
    <name evidence="10" type="ORF">LSAA_2102</name>
</gene>
<dbReference type="AlphaFoldDB" id="A0A7R8CAR0"/>
<sequence>MHRMDNYFIVGSDATCLIKEHLLYCITLVINQKDKVAEEDVCNASEHFHVDYILHTSFRIMSQKVILVTGGSGLVGQGIKTVIQKEGNNPDEKWIFLSSKDGDLSDPSAIRAIFEKHNPTHVIHLAARVGGLFANMKANLDFFRQNMAMNENILSTCHEFGVDKVVSCLSTCIFPDKTSYPIDETMIHNGPPHDSNFGYSYAKRMIDVLNRGYFQQHGRKYTSIVPCNVFGPHDNYNLVESHVIPGLIHKAYLAKKNNTTFQIHGTGKPLRQFIYSLDLAKLIIWTACDFSGEVKYLTDKADGQFKKTASNSKLRKYLPDFKFTPIEDAIKESVIWFNDNYELARK</sequence>
<dbReference type="GO" id="GO:0042351">
    <property type="term" value="P:'de novo' GDP-L-fucose biosynthetic process"/>
    <property type="evidence" value="ECO:0007669"/>
    <property type="project" value="UniProtKB-UniPathway"/>
</dbReference>
<dbReference type="UniPathway" id="UPA00128">
    <property type="reaction ID" value="UER00191"/>
</dbReference>
<dbReference type="CDD" id="cd05239">
    <property type="entry name" value="GDP_FS_SDR_e"/>
    <property type="match status" value="1"/>
</dbReference>
<dbReference type="EC" id="1.1.1.271" evidence="4"/>
<evidence type="ECO:0000256" key="1">
    <source>
        <dbReference type="ARBA" id="ARBA00002870"/>
    </source>
</evidence>
<name>A0A7R8CAR0_LEPSM</name>
<dbReference type="GO" id="GO:0050577">
    <property type="term" value="F:GDP-L-fucose synthase activity"/>
    <property type="evidence" value="ECO:0007669"/>
    <property type="project" value="UniProtKB-EC"/>
</dbReference>
<dbReference type="EMBL" id="HG994580">
    <property type="protein sequence ID" value="CAF2752162.1"/>
    <property type="molecule type" value="Genomic_DNA"/>
</dbReference>
<dbReference type="OrthoDB" id="202470at2759"/>
<evidence type="ECO:0000256" key="6">
    <source>
        <dbReference type="ARBA" id="ARBA00023002"/>
    </source>
</evidence>
<proteinExistence type="inferred from homology"/>
<comment type="similarity">
    <text evidence="3">Belongs to the NAD(P)-dependent epimerase/dehydratase family. Fucose synthase subfamily.</text>
</comment>
<dbReference type="InterPro" id="IPR036291">
    <property type="entry name" value="NAD(P)-bd_dom_sf"/>
</dbReference>
<evidence type="ECO:0000313" key="10">
    <source>
        <dbReference type="EMBL" id="CAF2752162.1"/>
    </source>
</evidence>
<protein>
    <recommendedName>
        <fullName evidence="4">GDP-L-fucose synthase</fullName>
        <ecNumber evidence="4">1.1.1.271</ecNumber>
    </recommendedName>
    <alternativeName>
        <fullName evidence="8">GDP-4-keto-6-deoxy-D-mannose-3,5-epimerase-4-reductase</fullName>
    </alternativeName>
</protein>
<dbReference type="Gene3D" id="3.40.50.720">
    <property type="entry name" value="NAD(P)-binding Rossmann-like Domain"/>
    <property type="match status" value="1"/>
</dbReference>
<evidence type="ECO:0000256" key="7">
    <source>
        <dbReference type="ARBA" id="ARBA00023235"/>
    </source>
</evidence>
<comment type="pathway">
    <text evidence="2">Nucleotide-sugar biosynthesis; GDP-L-fucose biosynthesis via de novo pathway; GDP-L-fucose from GDP-alpha-D-mannose: step 2/2.</text>
</comment>
<keyword evidence="6 10" id="KW-0560">Oxidoreductase</keyword>
<dbReference type="Proteomes" id="UP000675881">
    <property type="component" value="Chromosome 1"/>
</dbReference>
<keyword evidence="5" id="KW-0521">NADP</keyword>